<sequence length="76" mass="9060">MEFFEKEKITVLPWPANSPDLKIVEHVWAYMKPKLDRYAEPPKKLEDLWERVQEIWTTYGPEPYERGVILQSGKAL</sequence>
<gene>
    <name evidence="1" type="ORF">K457DRAFT_32972</name>
</gene>
<organism evidence="1 2">
    <name type="scientific">Linnemannia elongata AG-77</name>
    <dbReference type="NCBI Taxonomy" id="1314771"/>
    <lineage>
        <taxon>Eukaryota</taxon>
        <taxon>Fungi</taxon>
        <taxon>Fungi incertae sedis</taxon>
        <taxon>Mucoromycota</taxon>
        <taxon>Mortierellomycotina</taxon>
        <taxon>Mortierellomycetes</taxon>
        <taxon>Mortierellales</taxon>
        <taxon>Mortierellaceae</taxon>
        <taxon>Linnemannia</taxon>
    </lineage>
</organism>
<dbReference type="GO" id="GO:0003676">
    <property type="term" value="F:nucleic acid binding"/>
    <property type="evidence" value="ECO:0007669"/>
    <property type="project" value="InterPro"/>
</dbReference>
<evidence type="ECO:0008006" key="3">
    <source>
        <dbReference type="Google" id="ProtNLM"/>
    </source>
</evidence>
<keyword evidence="2" id="KW-1185">Reference proteome</keyword>
<reference evidence="1 2" key="1">
    <citation type="submission" date="2016-05" db="EMBL/GenBank/DDBJ databases">
        <title>Genome sequencing reveals origins of a unique bacterial endosymbiosis in the earliest lineages of terrestrial Fungi.</title>
        <authorList>
            <consortium name="DOE Joint Genome Institute"/>
            <person name="Uehling J."/>
            <person name="Gryganskyi A."/>
            <person name="Hameed K."/>
            <person name="Tschaplinski T."/>
            <person name="Misztal P."/>
            <person name="Wu S."/>
            <person name="Desiro A."/>
            <person name="Vande Pol N."/>
            <person name="Du Z.-Y."/>
            <person name="Zienkiewicz A."/>
            <person name="Zienkiewicz K."/>
            <person name="Morin E."/>
            <person name="Tisserant E."/>
            <person name="Splivallo R."/>
            <person name="Hainaut M."/>
            <person name="Henrissat B."/>
            <person name="Ohm R."/>
            <person name="Kuo A."/>
            <person name="Yan J."/>
            <person name="Lipzen A."/>
            <person name="Nolan M."/>
            <person name="Labutti K."/>
            <person name="Barry K."/>
            <person name="Goldstein A."/>
            <person name="Labbe J."/>
            <person name="Schadt C."/>
            <person name="Tuskan G."/>
            <person name="Grigoriev I."/>
            <person name="Martin F."/>
            <person name="Vilgalys R."/>
            <person name="Bonito G."/>
        </authorList>
    </citation>
    <scope>NUCLEOTIDE SEQUENCE [LARGE SCALE GENOMIC DNA]</scope>
    <source>
        <strain evidence="1 2">AG-77</strain>
    </source>
</reference>
<protein>
    <recommendedName>
        <fullName evidence="3">Tc1-like transposase DDE domain-containing protein</fullName>
    </recommendedName>
</protein>
<dbReference type="Proteomes" id="UP000078512">
    <property type="component" value="Unassembled WGS sequence"/>
</dbReference>
<dbReference type="AlphaFoldDB" id="A0A197JTF8"/>
<name>A0A197JTF8_9FUNG</name>
<accession>A0A197JTF8</accession>
<dbReference type="OrthoDB" id="2390834at2759"/>
<evidence type="ECO:0000313" key="2">
    <source>
        <dbReference type="Proteomes" id="UP000078512"/>
    </source>
</evidence>
<dbReference type="EMBL" id="KV442047">
    <property type="protein sequence ID" value="OAQ28562.1"/>
    <property type="molecule type" value="Genomic_DNA"/>
</dbReference>
<evidence type="ECO:0000313" key="1">
    <source>
        <dbReference type="EMBL" id="OAQ28562.1"/>
    </source>
</evidence>
<dbReference type="Gene3D" id="3.30.420.10">
    <property type="entry name" value="Ribonuclease H-like superfamily/Ribonuclease H"/>
    <property type="match status" value="1"/>
</dbReference>
<proteinExistence type="predicted"/>
<dbReference type="InterPro" id="IPR036397">
    <property type="entry name" value="RNaseH_sf"/>
</dbReference>